<dbReference type="Proteomes" id="UP000265703">
    <property type="component" value="Unassembled WGS sequence"/>
</dbReference>
<keyword evidence="2" id="KW-1185">Reference proteome</keyword>
<proteinExistence type="predicted"/>
<dbReference type="OrthoDB" id="2431949at2759"/>
<organism evidence="1 2">
    <name type="scientific">Glomus cerebriforme</name>
    <dbReference type="NCBI Taxonomy" id="658196"/>
    <lineage>
        <taxon>Eukaryota</taxon>
        <taxon>Fungi</taxon>
        <taxon>Fungi incertae sedis</taxon>
        <taxon>Mucoromycota</taxon>
        <taxon>Glomeromycotina</taxon>
        <taxon>Glomeromycetes</taxon>
        <taxon>Glomerales</taxon>
        <taxon>Glomeraceae</taxon>
        <taxon>Glomus</taxon>
    </lineage>
</organism>
<comment type="caution">
    <text evidence="1">The sequence shown here is derived from an EMBL/GenBank/DDBJ whole genome shotgun (WGS) entry which is preliminary data.</text>
</comment>
<dbReference type="PANTHER" id="PTHR35871">
    <property type="entry name" value="EXPRESSED PROTEIN"/>
    <property type="match status" value="1"/>
</dbReference>
<sequence length="252" mass="29629">MVSEFLSEEYEQVKTKAIPIFETLFPNCVALFAFDNSSNHAAFKSDALVASRMNLKSEGKQLKIKDTVFRLNNQHQLMVNENGELKEIKQILIEHGLWKNGLNANCQLCLQCTVLAALESVNIITIRKFARKAWYYMDLYRKEITGFWTPLIISRLYFQRKLTGLPFRRFQETEVWFWTFISKETEVQLQTSILKIPENQNTALDSHFESFRKLKYGFGLLFRRFQKTEVQLQTPILKETDWTPILKVITLK</sequence>
<reference evidence="1 2" key="1">
    <citation type="submission" date="2018-06" db="EMBL/GenBank/DDBJ databases">
        <title>Comparative genomics reveals the genomic features of Rhizophagus irregularis, R. cerebriforme, R. diaphanum and Gigaspora rosea, and their symbiotic lifestyle signature.</title>
        <authorList>
            <person name="Morin E."/>
            <person name="San Clemente H."/>
            <person name="Chen E.C.H."/>
            <person name="De La Providencia I."/>
            <person name="Hainaut M."/>
            <person name="Kuo A."/>
            <person name="Kohler A."/>
            <person name="Murat C."/>
            <person name="Tang N."/>
            <person name="Roy S."/>
            <person name="Loubradou J."/>
            <person name="Henrissat B."/>
            <person name="Grigoriev I.V."/>
            <person name="Corradi N."/>
            <person name="Roux C."/>
            <person name="Martin F.M."/>
        </authorList>
    </citation>
    <scope>NUCLEOTIDE SEQUENCE [LARGE SCALE GENOMIC DNA]</scope>
    <source>
        <strain evidence="1 2">DAOM 227022</strain>
    </source>
</reference>
<accession>A0A397TE47</accession>
<dbReference type="PANTHER" id="PTHR35871:SF1">
    <property type="entry name" value="CXC1-LIKE CYSTEINE CLUSTER ASSOCIATED WITH KDZ TRANSPOSASES DOMAIN-CONTAINING PROTEIN"/>
    <property type="match status" value="1"/>
</dbReference>
<protein>
    <submittedName>
        <fullName evidence="1">Uncharacterized protein</fullName>
    </submittedName>
</protein>
<evidence type="ECO:0000313" key="2">
    <source>
        <dbReference type="Proteomes" id="UP000265703"/>
    </source>
</evidence>
<dbReference type="AlphaFoldDB" id="A0A397TE47"/>
<name>A0A397TE47_9GLOM</name>
<dbReference type="STRING" id="658196.A0A397TE47"/>
<gene>
    <name evidence="1" type="ORF">C1645_817767</name>
</gene>
<dbReference type="EMBL" id="QKYT01000077">
    <property type="protein sequence ID" value="RIA94607.1"/>
    <property type="molecule type" value="Genomic_DNA"/>
</dbReference>
<evidence type="ECO:0000313" key="1">
    <source>
        <dbReference type="EMBL" id="RIA94607.1"/>
    </source>
</evidence>